<dbReference type="InterPro" id="IPR051726">
    <property type="entry name" value="Chitin_Synth_Reg"/>
</dbReference>
<organism evidence="3">
    <name type="scientific">mine drainage metagenome</name>
    <dbReference type="NCBI Taxonomy" id="410659"/>
    <lineage>
        <taxon>unclassified sequences</taxon>
        <taxon>metagenomes</taxon>
        <taxon>ecological metagenomes</taxon>
    </lineage>
</organism>
<dbReference type="Pfam" id="PF08238">
    <property type="entry name" value="Sel1"/>
    <property type="match status" value="3"/>
</dbReference>
<dbReference type="EMBL" id="MLJW01000477">
    <property type="protein sequence ID" value="OIQ86487.1"/>
    <property type="molecule type" value="Genomic_DNA"/>
</dbReference>
<keyword evidence="3" id="KW-0378">Hydrolase</keyword>
<dbReference type="SMART" id="SM00671">
    <property type="entry name" value="SEL1"/>
    <property type="match status" value="2"/>
</dbReference>
<feature type="compositionally biased region" description="Low complexity" evidence="2">
    <location>
        <begin position="90"/>
        <end position="99"/>
    </location>
</feature>
<dbReference type="PANTHER" id="PTHR46430">
    <property type="entry name" value="PROTEIN SKT5-RELATED"/>
    <property type="match status" value="1"/>
</dbReference>
<proteinExistence type="predicted"/>
<dbReference type="EC" id="3.5.2.6" evidence="3"/>
<dbReference type="InterPro" id="IPR006597">
    <property type="entry name" value="Sel1-like"/>
</dbReference>
<feature type="region of interest" description="Disordered" evidence="2">
    <location>
        <begin position="90"/>
        <end position="119"/>
    </location>
</feature>
<keyword evidence="1" id="KW-0677">Repeat</keyword>
<protein>
    <submittedName>
        <fullName evidence="3">Putative beta-lactamase HcpC</fullName>
        <ecNumber evidence="3">3.5.2.6</ecNumber>
    </submittedName>
</protein>
<name>A0A1J5R351_9ZZZZ</name>
<evidence type="ECO:0000256" key="2">
    <source>
        <dbReference type="SAM" id="MobiDB-lite"/>
    </source>
</evidence>
<dbReference type="InterPro" id="IPR011990">
    <property type="entry name" value="TPR-like_helical_dom_sf"/>
</dbReference>
<gene>
    <name evidence="3" type="primary">hcpC_11</name>
    <name evidence="3" type="ORF">GALL_316810</name>
</gene>
<dbReference type="AlphaFoldDB" id="A0A1J5R351"/>
<dbReference type="Gene3D" id="1.25.40.10">
    <property type="entry name" value="Tetratricopeptide repeat domain"/>
    <property type="match status" value="1"/>
</dbReference>
<feature type="compositionally biased region" description="Basic and acidic residues" evidence="2">
    <location>
        <begin position="109"/>
        <end position="119"/>
    </location>
</feature>
<dbReference type="GO" id="GO:0008800">
    <property type="term" value="F:beta-lactamase activity"/>
    <property type="evidence" value="ECO:0007669"/>
    <property type="project" value="UniProtKB-EC"/>
</dbReference>
<dbReference type="SUPFAM" id="SSF81901">
    <property type="entry name" value="HCP-like"/>
    <property type="match status" value="1"/>
</dbReference>
<evidence type="ECO:0000313" key="3">
    <source>
        <dbReference type="EMBL" id="OIQ86487.1"/>
    </source>
</evidence>
<comment type="caution">
    <text evidence="3">The sequence shown here is derived from an EMBL/GenBank/DDBJ whole genome shotgun (WGS) entry which is preliminary data.</text>
</comment>
<sequence length="119" mass="12947">MALGWFKRAAGHGIAEAQYEVGVRYEQNEGVDAPDMAVAIESYLGAAEAGFAPAQHRLGQIYLYGQGVNQNLREARRWFSAAAQQGHAAAAKHLQKLQGHVAEQPAPDKTPDHEPDWKG</sequence>
<evidence type="ECO:0000256" key="1">
    <source>
        <dbReference type="ARBA" id="ARBA00022737"/>
    </source>
</evidence>
<accession>A0A1J5R351</accession>
<reference evidence="3" key="1">
    <citation type="submission" date="2016-10" db="EMBL/GenBank/DDBJ databases">
        <title>Sequence of Gallionella enrichment culture.</title>
        <authorList>
            <person name="Poehlein A."/>
            <person name="Muehling M."/>
            <person name="Daniel R."/>
        </authorList>
    </citation>
    <scope>NUCLEOTIDE SEQUENCE</scope>
</reference>